<evidence type="ECO:0000313" key="1">
    <source>
        <dbReference type="EMBL" id="CBG87826.1"/>
    </source>
</evidence>
<gene>
    <name evidence="1" type="ordered locus">ROD_10481</name>
</gene>
<organism evidence="1 2">
    <name type="scientific">Citrobacter rodentium (strain ICC168)</name>
    <name type="common">Citrobacter freundii biotype 4280</name>
    <dbReference type="NCBI Taxonomy" id="637910"/>
    <lineage>
        <taxon>Bacteria</taxon>
        <taxon>Pseudomonadati</taxon>
        <taxon>Pseudomonadota</taxon>
        <taxon>Gammaproteobacteria</taxon>
        <taxon>Enterobacterales</taxon>
        <taxon>Enterobacteriaceae</taxon>
        <taxon>Citrobacter</taxon>
    </lineage>
</organism>
<dbReference type="EMBL" id="FN543502">
    <property type="protein sequence ID" value="CBG87826.1"/>
    <property type="molecule type" value="Genomic_DNA"/>
</dbReference>
<accession>D2TT13</accession>
<dbReference type="HOGENOM" id="CLU_3116111_0_0_6"/>
<proteinExistence type="predicted"/>
<dbReference type="KEGG" id="cro:ROD_10481"/>
<evidence type="ECO:0000313" key="2">
    <source>
        <dbReference type="Proteomes" id="UP000001889"/>
    </source>
</evidence>
<dbReference type="Proteomes" id="UP000001889">
    <property type="component" value="Chromosome"/>
</dbReference>
<keyword evidence="2" id="KW-1185">Reference proteome</keyword>
<name>D2TT13_CITRI</name>
<reference evidence="1 2" key="1">
    <citation type="journal article" date="2010" name="J. Bacteriol.">
        <title>The Citrobacter rodentium genome sequence reveals convergent evolution with human pathogenic Escherichia coli.</title>
        <authorList>
            <person name="Petty N.K."/>
            <person name="Bulgin R."/>
            <person name="Crepin V.F."/>
            <person name="Cerdeno-Tarraga A.M."/>
            <person name="Schroeder G.N."/>
            <person name="Quail M.A."/>
            <person name="Lennard N."/>
            <person name="Corton C."/>
            <person name="Barron A."/>
            <person name="Clark L."/>
            <person name="Toribio A.L."/>
            <person name="Parkhill J."/>
            <person name="Dougan G."/>
            <person name="Frankel G."/>
            <person name="Thomson N.R."/>
        </authorList>
    </citation>
    <scope>NUCLEOTIDE SEQUENCE [LARGE SCALE GENOMIC DNA]</scope>
    <source>
        <strain evidence="1 2">ICC168</strain>
    </source>
</reference>
<dbReference type="AlphaFoldDB" id="D2TT13"/>
<sequence>MVKRVIQLSVPLALCSPNSFWPVIIERLTDELSALGHWLVNVIADDSSLT</sequence>
<protein>
    <submittedName>
        <fullName evidence="1">Uncharacterized protein</fullName>
    </submittedName>
</protein>